<evidence type="ECO:0000256" key="4">
    <source>
        <dbReference type="ARBA" id="ARBA00019465"/>
    </source>
</evidence>
<comment type="similarity">
    <text evidence="2 9">Belongs to the ketopantoate reductase family.</text>
</comment>
<dbReference type="PANTHER" id="PTHR21708:SF26">
    <property type="entry name" value="2-DEHYDROPANTOATE 2-REDUCTASE"/>
    <property type="match status" value="1"/>
</dbReference>
<evidence type="ECO:0000313" key="13">
    <source>
        <dbReference type="Proteomes" id="UP000007939"/>
    </source>
</evidence>
<dbReference type="SUPFAM" id="SSF48179">
    <property type="entry name" value="6-phosphogluconate dehydrogenase C-terminal domain-like"/>
    <property type="match status" value="1"/>
</dbReference>
<comment type="catalytic activity">
    <reaction evidence="8 9">
        <text>(R)-pantoate + NADP(+) = 2-dehydropantoate + NADPH + H(+)</text>
        <dbReference type="Rhea" id="RHEA:16233"/>
        <dbReference type="ChEBI" id="CHEBI:11561"/>
        <dbReference type="ChEBI" id="CHEBI:15378"/>
        <dbReference type="ChEBI" id="CHEBI:15980"/>
        <dbReference type="ChEBI" id="CHEBI:57783"/>
        <dbReference type="ChEBI" id="CHEBI:58349"/>
        <dbReference type="EC" id="1.1.1.169"/>
    </reaction>
</comment>
<dbReference type="Gene3D" id="3.40.50.720">
    <property type="entry name" value="NAD(P)-binding Rossmann-like Domain"/>
    <property type="match status" value="1"/>
</dbReference>
<evidence type="ECO:0000256" key="2">
    <source>
        <dbReference type="ARBA" id="ARBA00007870"/>
    </source>
</evidence>
<keyword evidence="5 9" id="KW-0521">NADP</keyword>
<dbReference type="InterPro" id="IPR003710">
    <property type="entry name" value="ApbA"/>
</dbReference>
<dbReference type="OrthoDB" id="9793586at2"/>
<dbReference type="InterPro" id="IPR036291">
    <property type="entry name" value="NAD(P)-bd_dom_sf"/>
</dbReference>
<evidence type="ECO:0000313" key="12">
    <source>
        <dbReference type="EMBL" id="AEC02522.1"/>
    </source>
</evidence>
<dbReference type="GO" id="GO:0005737">
    <property type="term" value="C:cytoplasm"/>
    <property type="evidence" value="ECO:0007669"/>
    <property type="project" value="TreeGrafter"/>
</dbReference>
<dbReference type="UniPathway" id="UPA00028">
    <property type="reaction ID" value="UER00004"/>
</dbReference>
<dbReference type="InterPro" id="IPR008927">
    <property type="entry name" value="6-PGluconate_DH-like_C_sf"/>
</dbReference>
<organism evidence="12 13">
    <name type="scientific">Parasphaerochaeta coccoides (strain ATCC BAA-1237 / DSM 17374 / SPN1)</name>
    <name type="common">Sphaerochaeta coccoides</name>
    <dbReference type="NCBI Taxonomy" id="760011"/>
    <lineage>
        <taxon>Bacteria</taxon>
        <taxon>Pseudomonadati</taxon>
        <taxon>Spirochaetota</taxon>
        <taxon>Spirochaetia</taxon>
        <taxon>Spirochaetales</taxon>
        <taxon>Sphaerochaetaceae</taxon>
        <taxon>Parasphaerochaeta</taxon>
    </lineage>
</organism>
<evidence type="ECO:0000256" key="1">
    <source>
        <dbReference type="ARBA" id="ARBA00004994"/>
    </source>
</evidence>
<dbReference type="InterPro" id="IPR013752">
    <property type="entry name" value="KPA_reductase"/>
</dbReference>
<evidence type="ECO:0000256" key="9">
    <source>
        <dbReference type="RuleBase" id="RU362068"/>
    </source>
</evidence>
<protein>
    <recommendedName>
        <fullName evidence="4 9">2-dehydropantoate 2-reductase</fullName>
        <ecNumber evidence="3 9">1.1.1.169</ecNumber>
    </recommendedName>
    <alternativeName>
        <fullName evidence="7 9">Ketopantoate reductase</fullName>
    </alternativeName>
</protein>
<dbReference type="EMBL" id="CP002659">
    <property type="protein sequence ID" value="AEC02522.1"/>
    <property type="molecule type" value="Genomic_DNA"/>
</dbReference>
<dbReference type="Pfam" id="PF08546">
    <property type="entry name" value="ApbA_C"/>
    <property type="match status" value="1"/>
</dbReference>
<comment type="pathway">
    <text evidence="1 9">Cofactor biosynthesis; (R)-pantothenate biosynthesis; (R)-pantoate from 3-methyl-2-oxobutanoate: step 2/2.</text>
</comment>
<dbReference type="PANTHER" id="PTHR21708">
    <property type="entry name" value="PROBABLE 2-DEHYDROPANTOATE 2-REDUCTASE"/>
    <property type="match status" value="1"/>
</dbReference>
<dbReference type="FunFam" id="1.10.1040.10:FF:000017">
    <property type="entry name" value="2-dehydropantoate 2-reductase"/>
    <property type="match status" value="1"/>
</dbReference>
<evidence type="ECO:0000259" key="11">
    <source>
        <dbReference type="Pfam" id="PF08546"/>
    </source>
</evidence>
<dbReference type="STRING" id="760011.Spico_1314"/>
<dbReference type="HOGENOM" id="CLU_031468_6_0_12"/>
<dbReference type="InterPro" id="IPR013332">
    <property type="entry name" value="KPR_N"/>
</dbReference>
<evidence type="ECO:0000256" key="6">
    <source>
        <dbReference type="ARBA" id="ARBA00023002"/>
    </source>
</evidence>
<evidence type="ECO:0000256" key="8">
    <source>
        <dbReference type="ARBA" id="ARBA00048793"/>
    </source>
</evidence>
<sequence>MKISTVSVIGAGAVGGYYGSILSASLGREKVKFIVDRQRKIRYEKDGIHINGKRQDLSFISPQETVPPVDLIIIATKNTSLNEAVKAIKNHVGPETTILSLLNGIDSEEELACAYGSEKLLYGFVTALSSRHDGKDITVTAPGRIVFGEKDNMRTPRLTAVEQILSSSGIETVIPDDILHELWLKFALNTMYNSLSALTHASLGDMRNVPEVVKCLNEIFAEVTMAGATRGVILSEKDRDVIKNIIDQMPPDSWTSMRQDIEYGRPTENRWFCGTVARISRENGFPAPMCQYIFTLLDAVDKVRQIQVRSKQKLNLPAS</sequence>
<keyword evidence="13" id="KW-1185">Reference proteome</keyword>
<dbReference type="SUPFAM" id="SSF51735">
    <property type="entry name" value="NAD(P)-binding Rossmann-fold domains"/>
    <property type="match status" value="1"/>
</dbReference>
<dbReference type="Pfam" id="PF02558">
    <property type="entry name" value="ApbA"/>
    <property type="match status" value="1"/>
</dbReference>
<dbReference type="AlphaFoldDB" id="F4GM47"/>
<gene>
    <name evidence="12" type="ordered locus">Spico_1314</name>
</gene>
<evidence type="ECO:0000256" key="7">
    <source>
        <dbReference type="ARBA" id="ARBA00032024"/>
    </source>
</evidence>
<reference evidence="13" key="1">
    <citation type="submission" date="2011-04" db="EMBL/GenBank/DDBJ databases">
        <title>The complete genome of Spirochaeta coccoides DSM 17374.</title>
        <authorList>
            <person name="Lucas S."/>
            <person name="Copeland A."/>
            <person name="Lapidus A."/>
            <person name="Bruce D."/>
            <person name="Goodwin L."/>
            <person name="Pitluck S."/>
            <person name="Peters L."/>
            <person name="Kyrpides N."/>
            <person name="Mavromatis K."/>
            <person name="Pagani I."/>
            <person name="Ivanova N."/>
            <person name="Ovchinnikova G."/>
            <person name="Lu M."/>
            <person name="Detter J.C."/>
            <person name="Tapia R."/>
            <person name="Han C."/>
            <person name="Land M."/>
            <person name="Hauser L."/>
            <person name="Markowitz V."/>
            <person name="Cheng J.-F."/>
            <person name="Hugenholtz P."/>
            <person name="Woyke T."/>
            <person name="Wu D."/>
            <person name="Spring S."/>
            <person name="Schroeder M."/>
            <person name="Brambilla E."/>
            <person name="Klenk H.-P."/>
            <person name="Eisen J.A."/>
        </authorList>
    </citation>
    <scope>NUCLEOTIDE SEQUENCE [LARGE SCALE GENOMIC DNA]</scope>
    <source>
        <strain evidence="13">ATCC BAA-1237 / DSM 17374 / SPN1</strain>
    </source>
</reference>
<comment type="function">
    <text evidence="9">Catalyzes the NADPH-dependent reduction of ketopantoate into pantoic acid.</text>
</comment>
<reference evidence="12 13" key="2">
    <citation type="journal article" date="2012" name="Stand. Genomic Sci.">
        <title>Complete genome sequence of the termite hindgut bacterium Spirochaeta coccoides type strain (SPN1(T)), reclassification in the genus Sphaerochaeta as Sphaerochaeta coccoides comb. nov. and emendations of the family Spirochaetaceae and the genus Sphaerochaeta.</title>
        <authorList>
            <person name="Abt B."/>
            <person name="Han C."/>
            <person name="Scheuner C."/>
            <person name="Lu M."/>
            <person name="Lapidus A."/>
            <person name="Nolan M."/>
            <person name="Lucas S."/>
            <person name="Hammon N."/>
            <person name="Deshpande S."/>
            <person name="Cheng J.F."/>
            <person name="Tapia R."/>
            <person name="Goodwin L.A."/>
            <person name="Pitluck S."/>
            <person name="Liolios K."/>
            <person name="Pagani I."/>
            <person name="Ivanova N."/>
            <person name="Mavromatis K."/>
            <person name="Mikhailova N."/>
            <person name="Huntemann M."/>
            <person name="Pati A."/>
            <person name="Chen A."/>
            <person name="Palaniappan K."/>
            <person name="Land M."/>
            <person name="Hauser L."/>
            <person name="Brambilla E.M."/>
            <person name="Rohde M."/>
            <person name="Spring S."/>
            <person name="Gronow S."/>
            <person name="Goker M."/>
            <person name="Woyke T."/>
            <person name="Bristow J."/>
            <person name="Eisen J.A."/>
            <person name="Markowitz V."/>
            <person name="Hugenholtz P."/>
            <person name="Kyrpides N.C."/>
            <person name="Klenk H.P."/>
            <person name="Detter J.C."/>
        </authorList>
    </citation>
    <scope>NUCLEOTIDE SEQUENCE [LARGE SCALE GENOMIC DNA]</scope>
    <source>
        <strain evidence="13">ATCC BAA-1237 / DSM 17374 / SPN1</strain>
    </source>
</reference>
<dbReference type="NCBIfam" id="TIGR00745">
    <property type="entry name" value="apbA_panE"/>
    <property type="match status" value="1"/>
</dbReference>
<evidence type="ECO:0000259" key="10">
    <source>
        <dbReference type="Pfam" id="PF02558"/>
    </source>
</evidence>
<evidence type="ECO:0000256" key="5">
    <source>
        <dbReference type="ARBA" id="ARBA00022857"/>
    </source>
</evidence>
<dbReference type="RefSeq" id="WP_013739917.1">
    <property type="nucleotide sequence ID" value="NC_015436.1"/>
</dbReference>
<keyword evidence="6 9" id="KW-0560">Oxidoreductase</keyword>
<dbReference type="KEGG" id="scc:Spico_1314"/>
<dbReference type="Gene3D" id="1.10.1040.10">
    <property type="entry name" value="N-(1-d-carboxylethyl)-l-norvaline Dehydrogenase, domain 2"/>
    <property type="match status" value="1"/>
</dbReference>
<keyword evidence="9" id="KW-0566">Pantothenate biosynthesis</keyword>
<feature type="domain" description="Ketopantoate reductase C-terminal" evidence="11">
    <location>
        <begin position="177"/>
        <end position="300"/>
    </location>
</feature>
<dbReference type="InterPro" id="IPR013328">
    <property type="entry name" value="6PGD_dom2"/>
</dbReference>
<proteinExistence type="inferred from homology"/>
<dbReference type="GO" id="GO:0015940">
    <property type="term" value="P:pantothenate biosynthetic process"/>
    <property type="evidence" value="ECO:0007669"/>
    <property type="project" value="UniProtKB-UniPathway"/>
</dbReference>
<dbReference type="GO" id="GO:0008677">
    <property type="term" value="F:2-dehydropantoate 2-reductase activity"/>
    <property type="evidence" value="ECO:0007669"/>
    <property type="project" value="UniProtKB-EC"/>
</dbReference>
<dbReference type="InterPro" id="IPR051402">
    <property type="entry name" value="KPR-Related"/>
</dbReference>
<feature type="domain" description="Ketopantoate reductase N-terminal" evidence="10">
    <location>
        <begin position="7"/>
        <end position="151"/>
    </location>
</feature>
<accession>F4GM47</accession>
<name>F4GM47_PARC1</name>
<dbReference type="Proteomes" id="UP000007939">
    <property type="component" value="Chromosome"/>
</dbReference>
<dbReference type="EC" id="1.1.1.169" evidence="3 9"/>
<evidence type="ECO:0000256" key="3">
    <source>
        <dbReference type="ARBA" id="ARBA00013014"/>
    </source>
</evidence>
<dbReference type="eggNOG" id="COG1893">
    <property type="taxonomic scope" value="Bacteria"/>
</dbReference>